<feature type="region of interest" description="Disordered" evidence="1">
    <location>
        <begin position="437"/>
        <end position="464"/>
    </location>
</feature>
<evidence type="ECO:0000256" key="1">
    <source>
        <dbReference type="SAM" id="MobiDB-lite"/>
    </source>
</evidence>
<accession>Q2R7W2</accession>
<reference evidence="4" key="1">
    <citation type="journal article" date="2005" name="Nature">
        <title>The map-based sequence of the rice genome.</title>
        <authorList>
            <consortium name="International rice genome sequencing project (IRGSP)"/>
            <person name="Matsumoto T."/>
            <person name="Wu J."/>
            <person name="Kanamori H."/>
            <person name="Katayose Y."/>
            <person name="Fujisawa M."/>
            <person name="Namiki N."/>
            <person name="Mizuno H."/>
            <person name="Yamamoto K."/>
            <person name="Antonio B.A."/>
            <person name="Baba T."/>
            <person name="Sakata K."/>
            <person name="Nagamura Y."/>
            <person name="Aoki H."/>
            <person name="Arikawa K."/>
            <person name="Arita K."/>
            <person name="Bito T."/>
            <person name="Chiden Y."/>
            <person name="Fujitsuka N."/>
            <person name="Fukunaka R."/>
            <person name="Hamada M."/>
            <person name="Harada C."/>
            <person name="Hayashi A."/>
            <person name="Hijishita S."/>
            <person name="Honda M."/>
            <person name="Hosokawa S."/>
            <person name="Ichikawa Y."/>
            <person name="Idonuma A."/>
            <person name="Iijima M."/>
            <person name="Ikeda M."/>
            <person name="Ikeno M."/>
            <person name="Ito K."/>
            <person name="Ito S."/>
            <person name="Ito T."/>
            <person name="Ito Y."/>
            <person name="Ito Y."/>
            <person name="Iwabuchi A."/>
            <person name="Kamiya K."/>
            <person name="Karasawa W."/>
            <person name="Kurita K."/>
            <person name="Katagiri S."/>
            <person name="Kikuta A."/>
            <person name="Kobayashi H."/>
            <person name="Kobayashi N."/>
            <person name="Machita K."/>
            <person name="Maehara T."/>
            <person name="Masukawa M."/>
            <person name="Mizubayashi T."/>
            <person name="Mukai Y."/>
            <person name="Nagasaki H."/>
            <person name="Nagata Y."/>
            <person name="Naito S."/>
            <person name="Nakashima M."/>
            <person name="Nakama Y."/>
            <person name="Nakamichi Y."/>
            <person name="Nakamura M."/>
            <person name="Meguro A."/>
            <person name="Negishi M."/>
            <person name="Ohta I."/>
            <person name="Ohta T."/>
            <person name="Okamoto M."/>
            <person name="Ono N."/>
            <person name="Saji S."/>
            <person name="Sakaguchi M."/>
            <person name="Sakai K."/>
            <person name="Shibata M."/>
            <person name="Shimokawa T."/>
            <person name="Song J."/>
            <person name="Takazaki Y."/>
            <person name="Terasawa K."/>
            <person name="Tsugane M."/>
            <person name="Tsuji K."/>
            <person name="Ueda S."/>
            <person name="Waki K."/>
            <person name="Yamagata H."/>
            <person name="Yamamoto M."/>
            <person name="Yamamoto S."/>
            <person name="Yamane H."/>
            <person name="Yoshiki S."/>
            <person name="Yoshihara R."/>
            <person name="Yukawa K."/>
            <person name="Zhong H."/>
            <person name="Yano M."/>
            <person name="Yuan Q."/>
            <person name="Ouyang S."/>
            <person name="Liu J."/>
            <person name="Jones K.M."/>
            <person name="Gansberger K."/>
            <person name="Moffat K."/>
            <person name="Hill J."/>
            <person name="Bera J."/>
            <person name="Fadrosh D."/>
            <person name="Jin S."/>
            <person name="Johri S."/>
            <person name="Kim M."/>
            <person name="Overton L."/>
            <person name="Reardon M."/>
            <person name="Tsitrin T."/>
            <person name="Vuong H."/>
            <person name="Weaver B."/>
            <person name="Ciecko A."/>
            <person name="Tallon L."/>
            <person name="Jackson J."/>
            <person name="Pai G."/>
            <person name="Aken S.V."/>
            <person name="Utterback T."/>
            <person name="Reidmuller S."/>
            <person name="Feldblyum T."/>
            <person name="Hsiao J."/>
            <person name="Zismann V."/>
            <person name="Iobst S."/>
            <person name="de Vazeille A.R."/>
            <person name="Buell C.R."/>
            <person name="Ying K."/>
            <person name="Li Y."/>
            <person name="Lu T."/>
            <person name="Huang Y."/>
            <person name="Zhao Q."/>
            <person name="Feng Q."/>
            <person name="Zhang L."/>
            <person name="Zhu J."/>
            <person name="Weng Q."/>
            <person name="Mu J."/>
            <person name="Lu Y."/>
            <person name="Fan D."/>
            <person name="Liu Y."/>
            <person name="Guan J."/>
            <person name="Zhang Y."/>
            <person name="Yu S."/>
            <person name="Liu X."/>
            <person name="Zhang Y."/>
            <person name="Hong G."/>
            <person name="Han B."/>
            <person name="Choisne N."/>
            <person name="Demange N."/>
            <person name="Orjeda G."/>
            <person name="Samain S."/>
            <person name="Cattolico L."/>
            <person name="Pelletier E."/>
            <person name="Couloux A."/>
            <person name="Segurens B."/>
            <person name="Wincker P."/>
            <person name="D'Hont A."/>
            <person name="Scarpelli C."/>
            <person name="Weissenbach J."/>
            <person name="Salanoubat M."/>
            <person name="Quetier F."/>
            <person name="Yu Y."/>
            <person name="Kim H.R."/>
            <person name="Rambo T."/>
            <person name="Currie J."/>
            <person name="Collura K."/>
            <person name="Luo M."/>
            <person name="Yang T."/>
            <person name="Ammiraju J.S.S."/>
            <person name="Engler F."/>
            <person name="Soderlund C."/>
            <person name="Wing R.A."/>
            <person name="Palmer L.E."/>
            <person name="de la Bastide M."/>
            <person name="Spiegel L."/>
            <person name="Nascimento L."/>
            <person name="Zutavern T."/>
            <person name="O'Shaughnessy A."/>
            <person name="Dike S."/>
            <person name="Dedhia N."/>
            <person name="Preston R."/>
            <person name="Balija V."/>
            <person name="McCombie W.R."/>
            <person name="Chow T."/>
            <person name="Chen H."/>
            <person name="Chung M."/>
            <person name="Chen C."/>
            <person name="Shaw J."/>
            <person name="Wu H."/>
            <person name="Hsiao K."/>
            <person name="Chao Y."/>
            <person name="Chu M."/>
            <person name="Cheng C."/>
            <person name="Hour A."/>
            <person name="Lee P."/>
            <person name="Lin S."/>
            <person name="Lin Y."/>
            <person name="Liou J."/>
            <person name="Liu S."/>
            <person name="Hsing Y."/>
            <person name="Raghuvanshi S."/>
            <person name="Mohanty A."/>
            <person name="Bharti A.K."/>
            <person name="Gaur A."/>
            <person name="Gupta V."/>
            <person name="Kumar D."/>
            <person name="Ravi V."/>
            <person name="Vij S."/>
            <person name="Kapur A."/>
            <person name="Khurana P."/>
            <person name="Khurana P."/>
            <person name="Khurana J.P."/>
            <person name="Tyagi A.K."/>
            <person name="Gaikwad K."/>
            <person name="Singh A."/>
            <person name="Dalal V."/>
            <person name="Srivastava S."/>
            <person name="Dixit A."/>
            <person name="Pal A.K."/>
            <person name="Ghazi I.A."/>
            <person name="Yadav M."/>
            <person name="Pandit A."/>
            <person name="Bhargava A."/>
            <person name="Sureshbabu K."/>
            <person name="Batra K."/>
            <person name="Sharma T.R."/>
            <person name="Mohapatra T."/>
            <person name="Singh N.K."/>
            <person name="Messing J."/>
            <person name="Nelson A.B."/>
            <person name="Fuks G."/>
            <person name="Kavchok S."/>
            <person name="Keizer G."/>
            <person name="Linton E."/>
            <person name="Llaca V."/>
            <person name="Song R."/>
            <person name="Tanyolac B."/>
            <person name="Young S."/>
            <person name="Ho-Il K."/>
            <person name="Hahn J.H."/>
            <person name="Sangsakoo G."/>
            <person name="Vanavichit A."/>
            <person name="de Mattos Luiz.A.T."/>
            <person name="Zimmer P.D."/>
            <person name="Malone G."/>
            <person name="Dellagostin O."/>
            <person name="de Oliveira A.C."/>
            <person name="Bevan M."/>
            <person name="Bancroft I."/>
            <person name="Minx P."/>
            <person name="Cordum H."/>
            <person name="Wilson R."/>
            <person name="Cheng Z."/>
            <person name="Jin W."/>
            <person name="Jiang J."/>
            <person name="Leong S.A."/>
            <person name="Iwama H."/>
            <person name="Gojobori T."/>
            <person name="Itoh T."/>
            <person name="Niimura Y."/>
            <person name="Fujii Y."/>
            <person name="Habara T."/>
            <person name="Sakai H."/>
            <person name="Sato Y."/>
            <person name="Wilson G."/>
            <person name="Kumar K."/>
            <person name="McCouch S."/>
            <person name="Juretic N."/>
            <person name="Hoen D."/>
            <person name="Wright S."/>
            <person name="Bruskiewich R."/>
            <person name="Bureau T."/>
            <person name="Miyao A."/>
            <person name="Hirochika H."/>
            <person name="Nishikawa T."/>
            <person name="Kadowaki K."/>
            <person name="Sugiura M."/>
            <person name="Burr B."/>
            <person name="Sasaki T."/>
        </authorList>
    </citation>
    <scope>NUCLEOTIDE SEQUENCE [LARGE SCALE GENOMIC DNA]</scope>
    <source>
        <strain evidence="4">cv. Nipponbare</strain>
    </source>
</reference>
<dbReference type="EMBL" id="AC145324">
    <property type="protein sequence ID" value="AAX94809.1"/>
    <property type="molecule type" value="Genomic_DNA"/>
</dbReference>
<protein>
    <submittedName>
        <fullName evidence="3">Retrotransposon protein, putative, unclassified</fullName>
    </submittedName>
</protein>
<dbReference type="GO" id="GO:0003676">
    <property type="term" value="F:nucleic acid binding"/>
    <property type="evidence" value="ECO:0007669"/>
    <property type="project" value="InterPro"/>
</dbReference>
<reference evidence="4" key="2">
    <citation type="journal article" date="2008" name="Nucleic Acids Res.">
        <title>The rice annotation project database (RAP-DB): 2008 update.</title>
        <authorList>
            <consortium name="The rice annotation project (RAP)"/>
        </authorList>
    </citation>
    <scope>GENOME REANNOTATION</scope>
    <source>
        <strain evidence="4">cv. Nipponbare</strain>
    </source>
</reference>
<dbReference type="CDD" id="cd09279">
    <property type="entry name" value="RNase_HI_like"/>
    <property type="match status" value="1"/>
</dbReference>
<dbReference type="InterPro" id="IPR002156">
    <property type="entry name" value="RNaseH_domain"/>
</dbReference>
<evidence type="ECO:0000313" key="3">
    <source>
        <dbReference type="EMBL" id="AAX94809.1"/>
    </source>
</evidence>
<dbReference type="InterPro" id="IPR012337">
    <property type="entry name" value="RNaseH-like_sf"/>
</dbReference>
<dbReference type="GO" id="GO:0004523">
    <property type="term" value="F:RNA-DNA hybrid ribonuclease activity"/>
    <property type="evidence" value="ECO:0007669"/>
    <property type="project" value="InterPro"/>
</dbReference>
<name>Q2R7W2_ORYSJ</name>
<dbReference type="Proteomes" id="UP000000763">
    <property type="component" value="Chromosome 11"/>
</dbReference>
<feature type="domain" description="RNase H type-1" evidence="2">
    <location>
        <begin position="233"/>
        <end position="356"/>
    </location>
</feature>
<dbReference type="Gene3D" id="3.30.420.10">
    <property type="entry name" value="Ribonuclease H-like superfamily/Ribonuclease H"/>
    <property type="match status" value="1"/>
</dbReference>
<dbReference type="SUPFAM" id="SSF53098">
    <property type="entry name" value="Ribonuclease H-like"/>
    <property type="match status" value="1"/>
</dbReference>
<evidence type="ECO:0000259" key="2">
    <source>
        <dbReference type="PROSITE" id="PS50879"/>
    </source>
</evidence>
<sequence>MAVAPPPSAGSRSWEEGRGVPSLSPSRSYHCCCPMLPWFEVGGREGSRLLRRVVGEVREREGELGRERTCGNYWGLVAGDVYEKTFAQTVGNSDECFVNRLQLTAACFGTQLSKVVPGQTLSDNSSSAIRQCRLGVSFLNDCHDLGLSGSPDLYPGWYLLAVWHEALRPNLPKPRDQWGFKPEASRLVRAKPPPHGEGYGTRMARGGESHGYLAGPEASWAKDAGRRVYAEGRRLRHSNFAPGACIAAVLTSPSGVPIRYAARLQFDTTNNVAEYEAILLGLRKAKALGIRRLLIQTDSKLVAGHVDKSFEAKEEGMKRYLEAVRSMEKCFTGITVEHLPRGQNEEADALAKSAAYGGPHSPGIFFEVLYAPSVPMDSLEVMAIDQAKLGVDPCDWRTPFVKHLETGWLLEDEAEAKHLQLRAAKYKMARKWRGRYTRGSVARTRPQEGHDEAMTPTRLGANSPRVMFSRGEEGREVSLELLEEVRVEALEHMRNYAIGTSATYNKKVRPTELLPGHLVLRKKANPTAVGKLESKWEGPYLIKNKSRTGSSTIPGTLPLLSVSMSRTDGTQIANF</sequence>
<dbReference type="AlphaFoldDB" id="Q2R7W2"/>
<gene>
    <name evidence="3" type="ordered locus">LOC_Os11g14740</name>
</gene>
<dbReference type="PANTHER" id="PTHR48475">
    <property type="entry name" value="RIBONUCLEASE H"/>
    <property type="match status" value="1"/>
</dbReference>
<proteinExistence type="predicted"/>
<dbReference type="Pfam" id="PF13456">
    <property type="entry name" value="RVT_3"/>
    <property type="match status" value="1"/>
</dbReference>
<organism evidence="3 4">
    <name type="scientific">Oryza sativa subsp. japonica</name>
    <name type="common">Rice</name>
    <dbReference type="NCBI Taxonomy" id="39947"/>
    <lineage>
        <taxon>Eukaryota</taxon>
        <taxon>Viridiplantae</taxon>
        <taxon>Streptophyta</taxon>
        <taxon>Embryophyta</taxon>
        <taxon>Tracheophyta</taxon>
        <taxon>Spermatophyta</taxon>
        <taxon>Magnoliopsida</taxon>
        <taxon>Liliopsida</taxon>
        <taxon>Poales</taxon>
        <taxon>Poaceae</taxon>
        <taxon>BOP clade</taxon>
        <taxon>Oryzoideae</taxon>
        <taxon>Oryzeae</taxon>
        <taxon>Oryzinae</taxon>
        <taxon>Oryza</taxon>
        <taxon>Oryza sativa</taxon>
    </lineage>
</organism>
<dbReference type="PROSITE" id="PS50879">
    <property type="entry name" value="RNASE_H_1"/>
    <property type="match status" value="1"/>
</dbReference>
<dbReference type="InterPro" id="IPR036397">
    <property type="entry name" value="RNaseH_sf"/>
</dbReference>
<evidence type="ECO:0000313" key="4">
    <source>
        <dbReference type="Proteomes" id="UP000000763"/>
    </source>
</evidence>
<dbReference type="PANTHER" id="PTHR48475:SF2">
    <property type="entry name" value="RIBONUCLEASE H"/>
    <property type="match status" value="1"/>
</dbReference>